<evidence type="ECO:0000313" key="2">
    <source>
        <dbReference type="Proteomes" id="UP000285326"/>
    </source>
</evidence>
<proteinExistence type="predicted"/>
<accession>A0A420II60</accession>
<reference evidence="1 2" key="1">
    <citation type="journal article" date="2018" name="BMC Genomics">
        <title>Comparative genome analyses reveal sequence features reflecting distinct modes of host-adaptation between dicot and monocot powdery mildew.</title>
        <authorList>
            <person name="Wu Y."/>
            <person name="Ma X."/>
            <person name="Pan Z."/>
            <person name="Kale S.D."/>
            <person name="Song Y."/>
            <person name="King H."/>
            <person name="Zhang Q."/>
            <person name="Presley C."/>
            <person name="Deng X."/>
            <person name="Wei C.I."/>
            <person name="Xiao S."/>
        </authorList>
    </citation>
    <scope>NUCLEOTIDE SEQUENCE [LARGE SCALE GENOMIC DNA]</scope>
    <source>
        <strain evidence="1">UMSG1</strain>
    </source>
</reference>
<evidence type="ECO:0000313" key="1">
    <source>
        <dbReference type="EMBL" id="RKF74211.1"/>
    </source>
</evidence>
<comment type="caution">
    <text evidence="1">The sequence shown here is derived from an EMBL/GenBank/DDBJ whole genome shotgun (WGS) entry which is preliminary data.</text>
</comment>
<feature type="non-terminal residue" evidence="1">
    <location>
        <position position="1"/>
    </location>
</feature>
<dbReference type="AlphaFoldDB" id="A0A420II60"/>
<organism evidence="1 2">
    <name type="scientific">Golovinomyces cichoracearum</name>
    <dbReference type="NCBI Taxonomy" id="62708"/>
    <lineage>
        <taxon>Eukaryota</taxon>
        <taxon>Fungi</taxon>
        <taxon>Dikarya</taxon>
        <taxon>Ascomycota</taxon>
        <taxon>Pezizomycotina</taxon>
        <taxon>Leotiomycetes</taxon>
        <taxon>Erysiphales</taxon>
        <taxon>Erysiphaceae</taxon>
        <taxon>Golovinomyces</taxon>
    </lineage>
</organism>
<dbReference type="Proteomes" id="UP000285326">
    <property type="component" value="Unassembled WGS sequence"/>
</dbReference>
<name>A0A420II60_9PEZI</name>
<dbReference type="EMBL" id="MCBS01024075">
    <property type="protein sequence ID" value="RKF74211.1"/>
    <property type="molecule type" value="Genomic_DNA"/>
</dbReference>
<gene>
    <name evidence="1" type="ORF">GcM1_240024</name>
</gene>
<sequence>RNDLPSSNQDNTTDFKSFFYPKKNADFPTTPRLLDGRLNLDLRKQDSATPATSQEEMVKLICPEAKLASDVEHIEETSNKNKVIIKSELRLIIADRSGFFKLREIETLFQTALIPYNTWPQRLALEMSGDFERIRL</sequence>
<protein>
    <submittedName>
        <fullName evidence="1">Uncharacterized protein</fullName>
    </submittedName>
</protein>